<name>A0A371D6D5_9APHY</name>
<evidence type="ECO:0000313" key="2">
    <source>
        <dbReference type="EMBL" id="RDX48052.1"/>
    </source>
</evidence>
<evidence type="ECO:0000313" key="3">
    <source>
        <dbReference type="Proteomes" id="UP000256964"/>
    </source>
</evidence>
<keyword evidence="3" id="KW-1185">Reference proteome</keyword>
<accession>A0A371D6D5</accession>
<organism evidence="2 3">
    <name type="scientific">Lentinus brumalis</name>
    <dbReference type="NCBI Taxonomy" id="2498619"/>
    <lineage>
        <taxon>Eukaryota</taxon>
        <taxon>Fungi</taxon>
        <taxon>Dikarya</taxon>
        <taxon>Basidiomycota</taxon>
        <taxon>Agaricomycotina</taxon>
        <taxon>Agaricomycetes</taxon>
        <taxon>Polyporales</taxon>
        <taxon>Polyporaceae</taxon>
        <taxon>Lentinus</taxon>
    </lineage>
</organism>
<dbReference type="AlphaFoldDB" id="A0A371D6D5"/>
<gene>
    <name evidence="2" type="ORF">OH76DRAFT_696387</name>
</gene>
<sequence>MTFSIDERFLDINRPVARELRPLGEHVPRRAWSPQFRLVAARPLALEDWMRATDYTGGAADGRRRRPGHCAAERRARRAAGGCNYSKISNAAPAPHVRGLPSLCGCPTIRVGVSVISSRVNVRQLVRLLPRPRLAWRLTFGPAWYVSSLPGPSRRAREGVSRNSQLVPR</sequence>
<feature type="region of interest" description="Disordered" evidence="1">
    <location>
        <begin position="150"/>
        <end position="169"/>
    </location>
</feature>
<evidence type="ECO:0000256" key="1">
    <source>
        <dbReference type="SAM" id="MobiDB-lite"/>
    </source>
</evidence>
<protein>
    <submittedName>
        <fullName evidence="2">Uncharacterized protein</fullName>
    </submittedName>
</protein>
<dbReference type="EMBL" id="KZ857414">
    <property type="protein sequence ID" value="RDX48052.1"/>
    <property type="molecule type" value="Genomic_DNA"/>
</dbReference>
<reference evidence="2 3" key="1">
    <citation type="journal article" date="2018" name="Biotechnol. Biofuels">
        <title>Integrative visual omics of the white-rot fungus Polyporus brumalis exposes the biotechnological potential of its oxidative enzymes for delignifying raw plant biomass.</title>
        <authorList>
            <person name="Miyauchi S."/>
            <person name="Rancon A."/>
            <person name="Drula E."/>
            <person name="Hage H."/>
            <person name="Chaduli D."/>
            <person name="Favel A."/>
            <person name="Grisel S."/>
            <person name="Henrissat B."/>
            <person name="Herpoel-Gimbert I."/>
            <person name="Ruiz-Duenas F.J."/>
            <person name="Chevret D."/>
            <person name="Hainaut M."/>
            <person name="Lin J."/>
            <person name="Wang M."/>
            <person name="Pangilinan J."/>
            <person name="Lipzen A."/>
            <person name="Lesage-Meessen L."/>
            <person name="Navarro D."/>
            <person name="Riley R."/>
            <person name="Grigoriev I.V."/>
            <person name="Zhou S."/>
            <person name="Raouche S."/>
            <person name="Rosso M.N."/>
        </authorList>
    </citation>
    <scope>NUCLEOTIDE SEQUENCE [LARGE SCALE GENOMIC DNA]</scope>
    <source>
        <strain evidence="2 3">BRFM 1820</strain>
    </source>
</reference>
<proteinExistence type="predicted"/>
<dbReference type="Proteomes" id="UP000256964">
    <property type="component" value="Unassembled WGS sequence"/>
</dbReference>